<evidence type="ECO:0000259" key="16">
    <source>
        <dbReference type="PROSITE" id="PS50109"/>
    </source>
</evidence>
<feature type="transmembrane region" description="Helical" evidence="15">
    <location>
        <begin position="166"/>
        <end position="187"/>
    </location>
</feature>
<dbReference type="EC" id="2.7.13.3" evidence="3"/>
<gene>
    <name evidence="18" type="ORF">SAMN00017405_1348</name>
</gene>
<keyword evidence="5" id="KW-0597">Phosphoprotein</keyword>
<evidence type="ECO:0000313" key="18">
    <source>
        <dbReference type="EMBL" id="SMB90693.1"/>
    </source>
</evidence>
<evidence type="ECO:0000256" key="12">
    <source>
        <dbReference type="ARBA" id="ARBA00023012"/>
    </source>
</evidence>
<organism evidence="18 19">
    <name type="scientific">Desulfonispora thiosulfatigenes DSM 11270</name>
    <dbReference type="NCBI Taxonomy" id="656914"/>
    <lineage>
        <taxon>Bacteria</taxon>
        <taxon>Bacillati</taxon>
        <taxon>Bacillota</taxon>
        <taxon>Clostridia</taxon>
        <taxon>Eubacteriales</taxon>
        <taxon>Peptococcaceae</taxon>
        <taxon>Desulfonispora</taxon>
    </lineage>
</organism>
<name>A0A1W1VBU1_DESTI</name>
<dbReference type="EMBL" id="FWWT01000017">
    <property type="protein sequence ID" value="SMB90693.1"/>
    <property type="molecule type" value="Genomic_DNA"/>
</dbReference>
<proteinExistence type="predicted"/>
<dbReference type="PANTHER" id="PTHR45528">
    <property type="entry name" value="SENSOR HISTIDINE KINASE CPXA"/>
    <property type="match status" value="1"/>
</dbReference>
<dbReference type="InterPro" id="IPR036097">
    <property type="entry name" value="HisK_dim/P_sf"/>
</dbReference>
<feature type="coiled-coil region" evidence="14">
    <location>
        <begin position="226"/>
        <end position="260"/>
    </location>
</feature>
<dbReference type="InterPro" id="IPR003661">
    <property type="entry name" value="HisK_dim/P_dom"/>
</dbReference>
<evidence type="ECO:0000256" key="8">
    <source>
        <dbReference type="ARBA" id="ARBA00022741"/>
    </source>
</evidence>
<evidence type="ECO:0000256" key="6">
    <source>
        <dbReference type="ARBA" id="ARBA00022679"/>
    </source>
</evidence>
<evidence type="ECO:0000256" key="14">
    <source>
        <dbReference type="SAM" id="Coils"/>
    </source>
</evidence>
<keyword evidence="11 15" id="KW-1133">Transmembrane helix</keyword>
<reference evidence="18 19" key="1">
    <citation type="submission" date="2017-04" db="EMBL/GenBank/DDBJ databases">
        <authorList>
            <person name="Afonso C.L."/>
            <person name="Miller P.J."/>
            <person name="Scott M.A."/>
            <person name="Spackman E."/>
            <person name="Goraichik I."/>
            <person name="Dimitrov K.M."/>
            <person name="Suarez D.L."/>
            <person name="Swayne D.E."/>
        </authorList>
    </citation>
    <scope>NUCLEOTIDE SEQUENCE [LARGE SCALE GENOMIC DNA]</scope>
    <source>
        <strain evidence="18 19">DSM 11270</strain>
    </source>
</reference>
<dbReference type="PROSITE" id="PS50885">
    <property type="entry name" value="HAMP"/>
    <property type="match status" value="1"/>
</dbReference>
<dbReference type="InterPro" id="IPR004358">
    <property type="entry name" value="Sig_transdc_His_kin-like_C"/>
</dbReference>
<accession>A0A1W1VBU1</accession>
<dbReference type="OrthoDB" id="9786919at2"/>
<dbReference type="InterPro" id="IPR050398">
    <property type="entry name" value="HssS/ArlS-like"/>
</dbReference>
<dbReference type="GO" id="GO:0005886">
    <property type="term" value="C:plasma membrane"/>
    <property type="evidence" value="ECO:0007669"/>
    <property type="project" value="UniProtKB-SubCell"/>
</dbReference>
<dbReference type="PRINTS" id="PR00344">
    <property type="entry name" value="BCTRLSENSOR"/>
</dbReference>
<comment type="subcellular location">
    <subcellularLocation>
        <location evidence="2">Cell membrane</location>
        <topology evidence="2">Multi-pass membrane protein</topology>
    </subcellularLocation>
</comment>
<dbReference type="PANTHER" id="PTHR45528:SF1">
    <property type="entry name" value="SENSOR HISTIDINE KINASE CPXA"/>
    <property type="match status" value="1"/>
</dbReference>
<dbReference type="Gene3D" id="1.10.287.130">
    <property type="match status" value="1"/>
</dbReference>
<keyword evidence="6" id="KW-0808">Transferase</keyword>
<dbReference type="STRING" id="656914.SAMN00017405_1348"/>
<feature type="transmembrane region" description="Helical" evidence="15">
    <location>
        <begin position="6"/>
        <end position="27"/>
    </location>
</feature>
<keyword evidence="14" id="KW-0175">Coiled coil</keyword>
<dbReference type="PROSITE" id="PS50109">
    <property type="entry name" value="HIS_KIN"/>
    <property type="match status" value="1"/>
</dbReference>
<evidence type="ECO:0000256" key="7">
    <source>
        <dbReference type="ARBA" id="ARBA00022692"/>
    </source>
</evidence>
<dbReference type="FunFam" id="3.30.565.10:FF:000006">
    <property type="entry name" value="Sensor histidine kinase WalK"/>
    <property type="match status" value="1"/>
</dbReference>
<evidence type="ECO:0000256" key="5">
    <source>
        <dbReference type="ARBA" id="ARBA00022553"/>
    </source>
</evidence>
<dbReference type="SMART" id="SM00388">
    <property type="entry name" value="HisKA"/>
    <property type="match status" value="1"/>
</dbReference>
<dbReference type="InterPro" id="IPR036890">
    <property type="entry name" value="HATPase_C_sf"/>
</dbReference>
<keyword evidence="7 15" id="KW-0812">Transmembrane</keyword>
<dbReference type="GO" id="GO:0005524">
    <property type="term" value="F:ATP binding"/>
    <property type="evidence" value="ECO:0007669"/>
    <property type="project" value="UniProtKB-KW"/>
</dbReference>
<dbReference type="AlphaFoldDB" id="A0A1W1VBU1"/>
<keyword evidence="19" id="KW-1185">Reference proteome</keyword>
<evidence type="ECO:0000256" key="9">
    <source>
        <dbReference type="ARBA" id="ARBA00022777"/>
    </source>
</evidence>
<dbReference type="SUPFAM" id="SSF47384">
    <property type="entry name" value="Homodimeric domain of signal transducing histidine kinase"/>
    <property type="match status" value="1"/>
</dbReference>
<dbReference type="Pfam" id="PF00672">
    <property type="entry name" value="HAMP"/>
    <property type="match status" value="1"/>
</dbReference>
<dbReference type="Proteomes" id="UP000192731">
    <property type="component" value="Unassembled WGS sequence"/>
</dbReference>
<keyword evidence="4" id="KW-1003">Cell membrane</keyword>
<sequence length="468" mass="53693">MKFGWKIFILCMSIYIVSLAITGIVVTEYSYNSLLKKEVQRSLEEESNLHSTLALYLLNNKRITKEKIELEKYSQSMVDMFKTDNNYLEVFDKKMNLLASNADKNWLMTREELKIALEGKKNFILRSDGGKHYLFMANVLQIEDETIILSLIKDITHIDNQRKEQYLFFLRTGIIGLIFVAAVTFLLSKLVIRPILDLSRTAHNISSGNFTDRVKVNSKDEIGLLAQQFNIMASEVEAKISELEKESERQRRFIDNLTHELRTPLTSIIGYAELLKTLQYNPDIYNKGLNYIHGEGKRMLKLSNTLMDMILLREKVFQLEKQDVLPLLREVKDILEVKAIDKNIDLEIIGEDTSILIDRDLFKGVLINLVDNALKASQNGMIIYLGVNKSRGRTHVYVQDEGCGMEKEEIKKIIEPFYRVEKSRSRREGGVGLGLAICQQIVIDHGATLEVESEINKGTKVSIIFNSL</sequence>
<keyword evidence="8" id="KW-0547">Nucleotide-binding</keyword>
<keyword evidence="9 18" id="KW-0418">Kinase</keyword>
<evidence type="ECO:0000256" key="3">
    <source>
        <dbReference type="ARBA" id="ARBA00012438"/>
    </source>
</evidence>
<evidence type="ECO:0000256" key="10">
    <source>
        <dbReference type="ARBA" id="ARBA00022840"/>
    </source>
</evidence>
<keyword evidence="12" id="KW-0902">Two-component regulatory system</keyword>
<dbReference type="InterPro" id="IPR003660">
    <property type="entry name" value="HAMP_dom"/>
</dbReference>
<dbReference type="Gene3D" id="6.10.340.10">
    <property type="match status" value="1"/>
</dbReference>
<protein>
    <recommendedName>
        <fullName evidence="3">histidine kinase</fullName>
        <ecNumber evidence="3">2.7.13.3</ecNumber>
    </recommendedName>
</protein>
<evidence type="ECO:0000259" key="17">
    <source>
        <dbReference type="PROSITE" id="PS50885"/>
    </source>
</evidence>
<dbReference type="RefSeq" id="WP_084053133.1">
    <property type="nucleotide sequence ID" value="NZ_FWWT01000017.1"/>
</dbReference>
<evidence type="ECO:0000256" key="11">
    <source>
        <dbReference type="ARBA" id="ARBA00022989"/>
    </source>
</evidence>
<dbReference type="Pfam" id="PF02518">
    <property type="entry name" value="HATPase_c"/>
    <property type="match status" value="1"/>
</dbReference>
<dbReference type="InterPro" id="IPR005467">
    <property type="entry name" value="His_kinase_dom"/>
</dbReference>
<evidence type="ECO:0000256" key="2">
    <source>
        <dbReference type="ARBA" id="ARBA00004651"/>
    </source>
</evidence>
<dbReference type="CDD" id="cd00082">
    <property type="entry name" value="HisKA"/>
    <property type="match status" value="1"/>
</dbReference>
<evidence type="ECO:0000313" key="19">
    <source>
        <dbReference type="Proteomes" id="UP000192731"/>
    </source>
</evidence>
<keyword evidence="13 15" id="KW-0472">Membrane</keyword>
<dbReference type="InterPro" id="IPR003594">
    <property type="entry name" value="HATPase_dom"/>
</dbReference>
<dbReference type="SMART" id="SM00304">
    <property type="entry name" value="HAMP"/>
    <property type="match status" value="1"/>
</dbReference>
<comment type="catalytic activity">
    <reaction evidence="1">
        <text>ATP + protein L-histidine = ADP + protein N-phospho-L-histidine.</text>
        <dbReference type="EC" id="2.7.13.3"/>
    </reaction>
</comment>
<feature type="domain" description="Histidine kinase" evidence="16">
    <location>
        <begin position="256"/>
        <end position="468"/>
    </location>
</feature>
<evidence type="ECO:0000256" key="4">
    <source>
        <dbReference type="ARBA" id="ARBA00022475"/>
    </source>
</evidence>
<dbReference type="CDD" id="cd06225">
    <property type="entry name" value="HAMP"/>
    <property type="match status" value="1"/>
</dbReference>
<dbReference type="SUPFAM" id="SSF158472">
    <property type="entry name" value="HAMP domain-like"/>
    <property type="match status" value="1"/>
</dbReference>
<dbReference type="GO" id="GO:0000155">
    <property type="term" value="F:phosphorelay sensor kinase activity"/>
    <property type="evidence" value="ECO:0007669"/>
    <property type="project" value="InterPro"/>
</dbReference>
<dbReference type="SUPFAM" id="SSF55874">
    <property type="entry name" value="ATPase domain of HSP90 chaperone/DNA topoisomerase II/histidine kinase"/>
    <property type="match status" value="1"/>
</dbReference>
<feature type="domain" description="HAMP" evidence="17">
    <location>
        <begin position="189"/>
        <end position="241"/>
    </location>
</feature>
<dbReference type="Gene3D" id="3.30.565.10">
    <property type="entry name" value="Histidine kinase-like ATPase, C-terminal domain"/>
    <property type="match status" value="1"/>
</dbReference>
<evidence type="ECO:0000256" key="15">
    <source>
        <dbReference type="SAM" id="Phobius"/>
    </source>
</evidence>
<evidence type="ECO:0000256" key="13">
    <source>
        <dbReference type="ARBA" id="ARBA00023136"/>
    </source>
</evidence>
<keyword evidence="10" id="KW-0067">ATP-binding</keyword>
<evidence type="ECO:0000256" key="1">
    <source>
        <dbReference type="ARBA" id="ARBA00000085"/>
    </source>
</evidence>
<dbReference type="SMART" id="SM00387">
    <property type="entry name" value="HATPase_c"/>
    <property type="match status" value="1"/>
</dbReference>
<dbReference type="Pfam" id="PF00512">
    <property type="entry name" value="HisKA"/>
    <property type="match status" value="1"/>
</dbReference>